<dbReference type="Proteomes" id="UP000028780">
    <property type="component" value="Chromosome"/>
</dbReference>
<evidence type="ECO:0000313" key="3">
    <source>
        <dbReference type="EMBL" id="SNV56476.1"/>
    </source>
</evidence>
<keyword evidence="1" id="KW-0472">Membrane</keyword>
<dbReference type="KEGG" id="cii:CIMIT_01215"/>
<evidence type="ECO:0000256" key="1">
    <source>
        <dbReference type="SAM" id="Phobius"/>
    </source>
</evidence>
<evidence type="ECO:0000313" key="2">
    <source>
        <dbReference type="EMBL" id="AIJ32714.1"/>
    </source>
</evidence>
<keyword evidence="1" id="KW-1133">Transmembrane helix</keyword>
<gene>
    <name evidence="2" type="ORF">CIMIT_01215</name>
    <name evidence="3" type="ORF">SAMEA4535761_00309</name>
</gene>
<dbReference type="STRING" id="156978.CIMIT_01215"/>
<feature type="transmembrane region" description="Helical" evidence="1">
    <location>
        <begin position="53"/>
        <end position="76"/>
    </location>
</feature>
<dbReference type="EMBL" id="LT906467">
    <property type="protein sequence ID" value="SNV56476.1"/>
    <property type="molecule type" value="Genomic_DNA"/>
</dbReference>
<dbReference type="RefSeq" id="WP_038587982.1">
    <property type="nucleotide sequence ID" value="NZ_CP009211.1"/>
</dbReference>
<reference evidence="2 4" key="1">
    <citation type="submission" date="2014-08" db="EMBL/GenBank/DDBJ databases">
        <title>Complete genome sequence of Corynebacterium imitans DSM 44264, isolated from a five-month-old boy with suspected pharyngeal diphtheria.</title>
        <authorList>
            <person name="Mollmann S."/>
            <person name="Albersmeier A."/>
            <person name="Ruckert C."/>
            <person name="Tauch A."/>
        </authorList>
    </citation>
    <scope>NUCLEOTIDE SEQUENCE [LARGE SCALE GENOMIC DNA]</scope>
    <source>
        <strain evidence="2 4">DSM 44264</strain>
    </source>
</reference>
<dbReference type="EMBL" id="CP009211">
    <property type="protein sequence ID" value="AIJ32714.1"/>
    <property type="molecule type" value="Genomic_DNA"/>
</dbReference>
<name>A0A076NE39_9CORY</name>
<organism evidence="2 4">
    <name type="scientific">Corynebacterium imitans</name>
    <dbReference type="NCBI Taxonomy" id="156978"/>
    <lineage>
        <taxon>Bacteria</taxon>
        <taxon>Bacillati</taxon>
        <taxon>Actinomycetota</taxon>
        <taxon>Actinomycetes</taxon>
        <taxon>Mycobacteriales</taxon>
        <taxon>Corynebacteriaceae</taxon>
        <taxon>Corynebacterium</taxon>
    </lineage>
</organism>
<accession>A0A076NE39</accession>
<sequence>MASEHAVADIRSESFPDYEPAIQDTYIEGYDPVSLAAPHASLNKHATWISMGLILASLHGFGMAVWGGAAMLYGFGAQQHDYAQIMLIIGVVEMVLTLVGGAALLGVGRKDYKAYRKATGRVN</sequence>
<feature type="transmembrane region" description="Helical" evidence="1">
    <location>
        <begin position="82"/>
        <end position="107"/>
    </location>
</feature>
<keyword evidence="1" id="KW-0812">Transmembrane</keyword>
<dbReference type="OrthoDB" id="4422894at2"/>
<proteinExistence type="predicted"/>
<dbReference type="Proteomes" id="UP000215374">
    <property type="component" value="Chromosome 1"/>
</dbReference>
<dbReference type="eggNOG" id="ENOG5031I0N">
    <property type="taxonomic scope" value="Bacteria"/>
</dbReference>
<protein>
    <submittedName>
        <fullName evidence="3">Hypothetical membrane protein</fullName>
    </submittedName>
</protein>
<dbReference type="HOGENOM" id="CLU_157817_0_0_11"/>
<reference evidence="3 5" key="2">
    <citation type="submission" date="2017-06" db="EMBL/GenBank/DDBJ databases">
        <authorList>
            <consortium name="Pathogen Informatics"/>
        </authorList>
    </citation>
    <scope>NUCLEOTIDE SEQUENCE [LARGE SCALE GENOMIC DNA]</scope>
    <source>
        <strain evidence="3 5">NCTC13015</strain>
    </source>
</reference>
<keyword evidence="4" id="KW-1185">Reference proteome</keyword>
<dbReference type="AlphaFoldDB" id="A0A076NE39"/>
<evidence type="ECO:0000313" key="5">
    <source>
        <dbReference type="Proteomes" id="UP000215374"/>
    </source>
</evidence>
<evidence type="ECO:0000313" key="4">
    <source>
        <dbReference type="Proteomes" id="UP000028780"/>
    </source>
</evidence>